<dbReference type="AlphaFoldDB" id="A0A3E1RH90"/>
<dbReference type="OrthoDB" id="9773411at2"/>
<protein>
    <recommendedName>
        <fullName evidence="4">TonB-dependent receptor</fullName>
    </recommendedName>
</protein>
<accession>A0A3E1RH90</accession>
<gene>
    <name evidence="2" type="ORF">DIC66_01620</name>
</gene>
<name>A0A3E1RH90_9BURK</name>
<feature type="chain" id="PRO_5017613300" description="TonB-dependent receptor" evidence="1">
    <location>
        <begin position="35"/>
        <end position="1130"/>
    </location>
</feature>
<dbReference type="InterPro" id="IPR013783">
    <property type="entry name" value="Ig-like_fold"/>
</dbReference>
<organism evidence="2 3">
    <name type="scientific">Rhodoferax lacus</name>
    <dbReference type="NCBI Taxonomy" id="2184758"/>
    <lineage>
        <taxon>Bacteria</taxon>
        <taxon>Pseudomonadati</taxon>
        <taxon>Pseudomonadota</taxon>
        <taxon>Betaproteobacteria</taxon>
        <taxon>Burkholderiales</taxon>
        <taxon>Comamonadaceae</taxon>
        <taxon>Rhodoferax</taxon>
    </lineage>
</organism>
<reference evidence="2 3" key="1">
    <citation type="submission" date="2018-05" db="EMBL/GenBank/DDBJ databases">
        <title>Rhodoferax soyangensis sp.nov., isolated from an oligotrophic freshwater lake.</title>
        <authorList>
            <person name="Park M."/>
        </authorList>
    </citation>
    <scope>NUCLEOTIDE SEQUENCE [LARGE SCALE GENOMIC DNA]</scope>
    <source>
        <strain evidence="2 3">IMCC26218</strain>
    </source>
</reference>
<sequence length="1130" mass="120404">MQNKKSNAPKLRRPPHYSAVAWALVACLPAGLLAQSISPDALANAGGSYTPLTATQRSPWAPDSAPLYPLANPQAVPPAQQSAVLAAASAAVDYSAHAEAAQVVVEVDRNGVPADGQSAVVLTLRVLGQDGRPLANRVYATVEITGGRLLLSGASTDEAGPGARDADRATPGVQVPVVGGVAQVRLLAPATPQDVQVRATVGAQQASGLVSFVPDMRPMVAAGLIEGVIHFQGGGGLLSPARTNDGFEREIQHVSRVFSDGQYAAGARTAFFLKGVVKGDYLLTAAYDSDKEVQSRLIRDIVPGEFYPVYGDASLRGNDALSSTALYVRVDKDKSYVLYGDFSTGAGSSERSGGGAVAALQQRSLGAYTRNATGLRGHYERDSVTANVFAINDTLHQAVDEFASQGSGPYGLRNSGGVQNSETVEVVVRDRNMPTRILTVRPLLRLVDYSFEPFSGRILLNQFLPAFDADLNPVSLRVSYDVDQGGEAFWIVGADGQLRVSDTLELGAAVVQDQNPLASSEISSANLSWRVAPSTTLVAELAQTTALANTNSVNQNSLPGFAARSGNVTGQAWRVEVAHETESTQGRVFVGQSDPTFNNPAALLNGGKAEAMVQGAYKLTDATKLYAQAQRSEDRNPGMASHDEARLGVKVRLTDKLFLDAGLRTVHQGQGTLTASAAPFASTSGLTGSIASGAAGGLAGYGNQTIDPASGLPSIQSNTLAASPTLNQAVALRSDTARVGLGYKATERLTLGGEVESAISGDSLQRYALGGDYLVAERTRLYARAEQQTGTASASTLTPSGTRSNALVFGVDSSYWHDTQLFSEYRLRDAVSGQDVQLASGIRNSWDLQPGVRADAAYEWTEVLSGVAPTTQAIALGLDYTAHPLWRGSTKVEYRVSGDVPGSAVSQAFDTTLWQAMVARKLSRDWTFLARNYLLQTAYEAHGGVFQDRVQLGAAYRDNERNRVNALAKYEYKTEVDDSNAASGELSSRAHIVSVIADYHPSRPWWLTGKFAAKWQQDQFEAGVSDSFQAQLYSGRLTYDITENWDLGLMLATQMGQHGAQQSAAGVELGYLVQQNLWISAGYNYAGFAADADLAGYEYTREGVYLRLRFKFDHDLFASSSQTINRSLDR</sequence>
<keyword evidence="1" id="KW-0732">Signal</keyword>
<dbReference type="Gene3D" id="2.60.40.10">
    <property type="entry name" value="Immunoglobulins"/>
    <property type="match status" value="1"/>
</dbReference>
<dbReference type="SUPFAM" id="SSF49373">
    <property type="entry name" value="Invasin/intimin cell-adhesion fragments"/>
    <property type="match status" value="1"/>
</dbReference>
<dbReference type="Proteomes" id="UP000260665">
    <property type="component" value="Unassembled WGS sequence"/>
</dbReference>
<proteinExistence type="predicted"/>
<dbReference type="InterPro" id="IPR008964">
    <property type="entry name" value="Invasin/intimin_cell_adhesion"/>
</dbReference>
<keyword evidence="3" id="KW-1185">Reference proteome</keyword>
<comment type="caution">
    <text evidence="2">The sequence shown here is derived from an EMBL/GenBank/DDBJ whole genome shotgun (WGS) entry which is preliminary data.</text>
</comment>
<feature type="signal peptide" evidence="1">
    <location>
        <begin position="1"/>
        <end position="34"/>
    </location>
</feature>
<evidence type="ECO:0000256" key="1">
    <source>
        <dbReference type="SAM" id="SignalP"/>
    </source>
</evidence>
<evidence type="ECO:0008006" key="4">
    <source>
        <dbReference type="Google" id="ProtNLM"/>
    </source>
</evidence>
<evidence type="ECO:0000313" key="2">
    <source>
        <dbReference type="EMBL" id="RFO98611.1"/>
    </source>
</evidence>
<dbReference type="PROSITE" id="PS51257">
    <property type="entry name" value="PROKAR_LIPOPROTEIN"/>
    <property type="match status" value="1"/>
</dbReference>
<dbReference type="EMBL" id="QFZK01000001">
    <property type="protein sequence ID" value="RFO98611.1"/>
    <property type="molecule type" value="Genomic_DNA"/>
</dbReference>
<dbReference type="RefSeq" id="WP_117173380.1">
    <property type="nucleotide sequence ID" value="NZ_QFZK01000001.1"/>
</dbReference>
<evidence type="ECO:0000313" key="3">
    <source>
        <dbReference type="Proteomes" id="UP000260665"/>
    </source>
</evidence>
<dbReference type="SUPFAM" id="SSF56935">
    <property type="entry name" value="Porins"/>
    <property type="match status" value="1"/>
</dbReference>